<keyword evidence="2" id="KW-0067">ATP-binding</keyword>
<dbReference type="Proteomes" id="UP000183947">
    <property type="component" value="Unassembled WGS sequence"/>
</dbReference>
<dbReference type="STRING" id="1121959.SAMN02746009_02437"/>
<evidence type="ECO:0000256" key="3">
    <source>
        <dbReference type="PIRSR" id="PIRSR640198-3"/>
    </source>
</evidence>
<evidence type="ECO:0000256" key="1">
    <source>
        <dbReference type="PIRSR" id="PIRSR640198-1"/>
    </source>
</evidence>
<evidence type="ECO:0000256" key="2">
    <source>
        <dbReference type="PIRSR" id="PIRSR640198-2"/>
    </source>
</evidence>
<protein>
    <submittedName>
        <fullName evidence="5">Fic/DOC family protein</fullName>
    </submittedName>
</protein>
<dbReference type="InterPro" id="IPR036597">
    <property type="entry name" value="Fido-like_dom_sf"/>
</dbReference>
<organism evidence="5 6">
    <name type="scientific">Hymenobacter psychrotolerans DSM 18569</name>
    <dbReference type="NCBI Taxonomy" id="1121959"/>
    <lineage>
        <taxon>Bacteria</taxon>
        <taxon>Pseudomonadati</taxon>
        <taxon>Bacteroidota</taxon>
        <taxon>Cytophagia</taxon>
        <taxon>Cytophagales</taxon>
        <taxon>Hymenobacteraceae</taxon>
        <taxon>Hymenobacter</taxon>
    </lineage>
</organism>
<keyword evidence="6" id="KW-1185">Reference proteome</keyword>
<feature type="binding site" evidence="2">
    <location>
        <begin position="234"/>
        <end position="235"/>
    </location>
    <ligand>
        <name>ATP</name>
        <dbReference type="ChEBI" id="CHEBI:30616"/>
    </ligand>
</feature>
<dbReference type="GO" id="GO:0005524">
    <property type="term" value="F:ATP binding"/>
    <property type="evidence" value="ECO:0007669"/>
    <property type="project" value="UniProtKB-KW"/>
</dbReference>
<dbReference type="RefSeq" id="WP_170865246.1">
    <property type="nucleotide sequence ID" value="NZ_FRAS01000012.1"/>
</dbReference>
<dbReference type="EMBL" id="FRAS01000012">
    <property type="protein sequence ID" value="SHL26040.1"/>
    <property type="molecule type" value="Genomic_DNA"/>
</dbReference>
<accession>A0A1M6Z6I3</accession>
<dbReference type="Gene3D" id="1.10.3290.10">
    <property type="entry name" value="Fido-like domain"/>
    <property type="match status" value="1"/>
</dbReference>
<evidence type="ECO:0000313" key="6">
    <source>
        <dbReference type="Proteomes" id="UP000183947"/>
    </source>
</evidence>
<reference evidence="6" key="1">
    <citation type="submission" date="2016-11" db="EMBL/GenBank/DDBJ databases">
        <authorList>
            <person name="Varghese N."/>
            <person name="Submissions S."/>
        </authorList>
    </citation>
    <scope>NUCLEOTIDE SEQUENCE [LARGE SCALE GENOMIC DNA]</scope>
    <source>
        <strain evidence="6">DSM 18569</strain>
    </source>
</reference>
<feature type="active site" evidence="1">
    <location>
        <position position="198"/>
    </location>
</feature>
<dbReference type="Pfam" id="PF02661">
    <property type="entry name" value="Fic"/>
    <property type="match status" value="1"/>
</dbReference>
<evidence type="ECO:0000313" key="5">
    <source>
        <dbReference type="EMBL" id="SHL26040.1"/>
    </source>
</evidence>
<proteinExistence type="predicted"/>
<name>A0A1M6Z6I3_9BACT</name>
<feature type="site" description="Important for autoinhibition of adenylyltransferase activity" evidence="3">
    <location>
        <position position="52"/>
    </location>
</feature>
<dbReference type="PROSITE" id="PS51459">
    <property type="entry name" value="FIDO"/>
    <property type="match status" value="1"/>
</dbReference>
<dbReference type="PANTHER" id="PTHR13504">
    <property type="entry name" value="FIDO DOMAIN-CONTAINING PROTEIN DDB_G0283145"/>
    <property type="match status" value="1"/>
</dbReference>
<evidence type="ECO:0000259" key="4">
    <source>
        <dbReference type="PROSITE" id="PS51459"/>
    </source>
</evidence>
<dbReference type="AlphaFoldDB" id="A0A1M6Z6I3"/>
<dbReference type="InterPro" id="IPR040198">
    <property type="entry name" value="Fido_containing"/>
</dbReference>
<sequence>MENYSEETQALLQRIDAMKLEIDALRPIKPEQEARIFQKFRLDWNYNSNSIEGNKLTYGETAAFLMEGLTAKGKPLKDHLDIKGHNEAIDFLLALQRKDSELTEADIRALHTMILVEPYQNEAQTAEGHPTTKTIRLGEYKSSPNHVKTATGAIHYYASVEDTPIMMRELIEWYRENRDTMHPLVLSTLFHHRFVGIHPFDDGNGRMTRLLSNLILMRSGFPPLIIRQDEKSEYYGVLSQADVGVTEPLIQHFAERLIRSLETYIKGAKGEDISEPTDIDKEIALFVAGFSEEEIKKEAISEDNFVTALMQSFPPLLYAFSKQEGKINSLFFDNIIKVRFVVKNLKDDSDTAWSSISELSSLPASDIWTYWMHNNTFLERIIKYYRDNYTVNRMLRIVVLSEHSAFKANAAMETVNGYIVLDFYRGEYKIHNAVNEFYITKYYKDKIKDEEVTEFISSYFKTLMESITNSYRNATKAKE</sequence>
<dbReference type="InterPro" id="IPR003812">
    <property type="entry name" value="Fido"/>
</dbReference>
<feature type="binding site" evidence="2">
    <location>
        <begin position="202"/>
        <end position="209"/>
    </location>
    <ligand>
        <name>ATP</name>
        <dbReference type="ChEBI" id="CHEBI:30616"/>
    </ligand>
</feature>
<keyword evidence="2" id="KW-0547">Nucleotide-binding</keyword>
<gene>
    <name evidence="5" type="ORF">SAMN02746009_02437</name>
</gene>
<feature type="binding site" evidence="2">
    <location>
        <begin position="147"/>
        <end position="155"/>
    </location>
    <ligand>
        <name>ATP</name>
        <dbReference type="ChEBI" id="CHEBI:30616"/>
    </ligand>
</feature>
<dbReference type="SUPFAM" id="SSF140931">
    <property type="entry name" value="Fic-like"/>
    <property type="match status" value="1"/>
</dbReference>
<dbReference type="PANTHER" id="PTHR13504:SF38">
    <property type="entry name" value="FIDO DOMAIN-CONTAINING PROTEIN"/>
    <property type="match status" value="1"/>
</dbReference>
<feature type="domain" description="Fido" evidence="4">
    <location>
        <begin position="102"/>
        <end position="259"/>
    </location>
</feature>